<dbReference type="CDD" id="cd01189">
    <property type="entry name" value="INT_ICEBs1_C_like"/>
    <property type="match status" value="1"/>
</dbReference>
<evidence type="ECO:0000256" key="4">
    <source>
        <dbReference type="SAM" id="MobiDB-lite"/>
    </source>
</evidence>
<reference evidence="7 8" key="1">
    <citation type="submission" date="2021-01" db="EMBL/GenBank/DDBJ databases">
        <title>Whole genome shotgun sequence of Verrucosispora andamanensis NBRC 109075.</title>
        <authorList>
            <person name="Komaki H."/>
            <person name="Tamura T."/>
        </authorList>
    </citation>
    <scope>NUCLEOTIDE SEQUENCE [LARGE SCALE GENOMIC DNA]</scope>
    <source>
        <strain evidence="7 8">NBRC 109075</strain>
    </source>
</reference>
<protein>
    <submittedName>
        <fullName evidence="7">Integrase</fullName>
    </submittedName>
</protein>
<dbReference type="Pfam" id="PF13102">
    <property type="entry name" value="Phage_int_SAM_5"/>
    <property type="match status" value="1"/>
</dbReference>
<dbReference type="PANTHER" id="PTHR30349">
    <property type="entry name" value="PHAGE INTEGRASE-RELATED"/>
    <property type="match status" value="1"/>
</dbReference>
<evidence type="ECO:0000259" key="5">
    <source>
        <dbReference type="PROSITE" id="PS51898"/>
    </source>
</evidence>
<keyword evidence="2" id="KW-0233">DNA recombination</keyword>
<dbReference type="EMBL" id="BOOZ01000047">
    <property type="protein sequence ID" value="GIJ12195.1"/>
    <property type="molecule type" value="Genomic_DNA"/>
</dbReference>
<dbReference type="Gene3D" id="1.10.150.130">
    <property type="match status" value="1"/>
</dbReference>
<comment type="caution">
    <text evidence="7">The sequence shown here is derived from an EMBL/GenBank/DDBJ whole genome shotgun (WGS) entry which is preliminary data.</text>
</comment>
<keyword evidence="8" id="KW-1185">Reference proteome</keyword>
<evidence type="ECO:0000256" key="3">
    <source>
        <dbReference type="PROSITE-ProRule" id="PRU01248"/>
    </source>
</evidence>
<dbReference type="PANTHER" id="PTHR30349:SF91">
    <property type="entry name" value="INTA PROTEIN"/>
    <property type="match status" value="1"/>
</dbReference>
<dbReference type="Pfam" id="PF00589">
    <property type="entry name" value="Phage_integrase"/>
    <property type="match status" value="1"/>
</dbReference>
<accession>A0ABQ4I2V0</accession>
<proteinExistence type="predicted"/>
<feature type="domain" description="Tyr recombinase" evidence="5">
    <location>
        <begin position="179"/>
        <end position="381"/>
    </location>
</feature>
<dbReference type="InterPro" id="IPR011010">
    <property type="entry name" value="DNA_brk_join_enz"/>
</dbReference>
<organism evidence="7 8">
    <name type="scientific">Micromonospora andamanensis</name>
    <dbReference type="NCBI Taxonomy" id="1287068"/>
    <lineage>
        <taxon>Bacteria</taxon>
        <taxon>Bacillati</taxon>
        <taxon>Actinomycetota</taxon>
        <taxon>Actinomycetes</taxon>
        <taxon>Micromonosporales</taxon>
        <taxon>Micromonosporaceae</taxon>
        <taxon>Micromonospora</taxon>
    </lineage>
</organism>
<gene>
    <name evidence="7" type="ORF">Van01_54090</name>
</gene>
<evidence type="ECO:0000256" key="2">
    <source>
        <dbReference type="ARBA" id="ARBA00023172"/>
    </source>
</evidence>
<evidence type="ECO:0000259" key="6">
    <source>
        <dbReference type="PROSITE" id="PS51900"/>
    </source>
</evidence>
<dbReference type="InterPro" id="IPR013762">
    <property type="entry name" value="Integrase-like_cat_sf"/>
</dbReference>
<dbReference type="InterPro" id="IPR025269">
    <property type="entry name" value="SAM-like_dom"/>
</dbReference>
<dbReference type="PROSITE" id="PS51900">
    <property type="entry name" value="CB"/>
    <property type="match status" value="1"/>
</dbReference>
<dbReference type="InterPro" id="IPR010998">
    <property type="entry name" value="Integrase_recombinase_N"/>
</dbReference>
<feature type="compositionally biased region" description="Basic and acidic residues" evidence="4">
    <location>
        <begin position="403"/>
        <end position="418"/>
    </location>
</feature>
<dbReference type="PROSITE" id="PS51898">
    <property type="entry name" value="TYR_RECOMBINASE"/>
    <property type="match status" value="1"/>
</dbReference>
<dbReference type="InterPro" id="IPR044068">
    <property type="entry name" value="CB"/>
</dbReference>
<dbReference type="SUPFAM" id="SSF56349">
    <property type="entry name" value="DNA breaking-rejoining enzymes"/>
    <property type="match status" value="1"/>
</dbReference>
<keyword evidence="1 3" id="KW-0238">DNA-binding</keyword>
<evidence type="ECO:0000313" key="8">
    <source>
        <dbReference type="Proteomes" id="UP000647017"/>
    </source>
</evidence>
<dbReference type="InterPro" id="IPR002104">
    <property type="entry name" value="Integrase_catalytic"/>
</dbReference>
<sequence>MSKSDPIKKVTLKNGKTRYRFVIDVGRKADGRRDQRTYTYNTLKEAREQRAKIIAESAKGTFVADSAKTVAEHLPEWLAGRRKLQESTRTNYANSLKPVIERLGHIPLQKLTKTQVDDLVTWMLESGRRVGKKGRPLAPATVTLTLGRLAQALDDAVKQGILVRNVARLVDSPGTAPQKEMSTWTAEQAAAFLAYVAEDRLFAAWCLSLYGLRRGEVLGLRWCDIDLEAKTLTVCVTRIIVKDQVVHSTPKSARSKRTLPLDDTLVAALRRLKSRRAQERLKAGRDYRSSCQTCNESHVFVDEVGEEVDPESYSDRFEVLVRRAGLPLIRLHDTRHTCGTLMHLRNVPAAVISAWLGHANVAFTMKTYVHSQDEALKAAGGTLGAVYGTTEKETAADDTEQDNVTREPDVRKCEKNGPENESAA</sequence>
<feature type="domain" description="Core-binding (CB)" evidence="6">
    <location>
        <begin position="65"/>
        <end position="157"/>
    </location>
</feature>
<name>A0ABQ4I2V0_9ACTN</name>
<evidence type="ECO:0000313" key="7">
    <source>
        <dbReference type="EMBL" id="GIJ12195.1"/>
    </source>
</evidence>
<dbReference type="InterPro" id="IPR050090">
    <property type="entry name" value="Tyrosine_recombinase_XerCD"/>
</dbReference>
<evidence type="ECO:0000256" key="1">
    <source>
        <dbReference type="ARBA" id="ARBA00023125"/>
    </source>
</evidence>
<dbReference type="Proteomes" id="UP000647017">
    <property type="component" value="Unassembled WGS sequence"/>
</dbReference>
<feature type="region of interest" description="Disordered" evidence="4">
    <location>
        <begin position="390"/>
        <end position="424"/>
    </location>
</feature>
<dbReference type="Gene3D" id="1.10.443.10">
    <property type="entry name" value="Intergrase catalytic core"/>
    <property type="match status" value="1"/>
</dbReference>